<dbReference type="SUPFAM" id="SSF49899">
    <property type="entry name" value="Concanavalin A-like lectins/glucanases"/>
    <property type="match status" value="1"/>
</dbReference>
<evidence type="ECO:0000313" key="4">
    <source>
        <dbReference type="Proteomes" id="UP000190961"/>
    </source>
</evidence>
<keyword evidence="2" id="KW-0326">Glycosidase</keyword>
<proteinExistence type="inferred from homology"/>
<dbReference type="AlphaFoldDB" id="A0A1T5M4S1"/>
<dbReference type="PROSITE" id="PS51257">
    <property type="entry name" value="PROKAR_LIPOPROTEIN"/>
    <property type="match status" value="1"/>
</dbReference>
<dbReference type="PANTHER" id="PTHR34002:SF9">
    <property type="entry name" value="XYLOGLUCAN-SPECIFIC ENDO-BETA-1,4-GLUCANASE A"/>
    <property type="match status" value="1"/>
</dbReference>
<dbReference type="InterPro" id="IPR002594">
    <property type="entry name" value="GH12"/>
</dbReference>
<keyword evidence="2" id="KW-0119">Carbohydrate metabolism</keyword>
<dbReference type="RefSeq" id="WP_079688811.1">
    <property type="nucleotide sequence ID" value="NZ_FUZU01000003.1"/>
</dbReference>
<dbReference type="EMBL" id="FUZU01000003">
    <property type="protein sequence ID" value="SKC82798.1"/>
    <property type="molecule type" value="Genomic_DNA"/>
</dbReference>
<evidence type="ECO:0000313" key="3">
    <source>
        <dbReference type="EMBL" id="SKC82798.1"/>
    </source>
</evidence>
<accession>A0A1T5M4S1</accession>
<dbReference type="GO" id="GO:0000272">
    <property type="term" value="P:polysaccharide catabolic process"/>
    <property type="evidence" value="ECO:0007669"/>
    <property type="project" value="UniProtKB-KW"/>
</dbReference>
<keyword evidence="2" id="KW-0624">Polysaccharide degradation</keyword>
<evidence type="ECO:0000256" key="2">
    <source>
        <dbReference type="RuleBase" id="RU361163"/>
    </source>
</evidence>
<dbReference type="PANTHER" id="PTHR34002">
    <property type="entry name" value="BLR1656 PROTEIN"/>
    <property type="match status" value="1"/>
</dbReference>
<dbReference type="OrthoDB" id="8885070at2"/>
<comment type="similarity">
    <text evidence="1 2">Belongs to the glycosyl hydrolase 12 (cellulase H) family.</text>
</comment>
<dbReference type="Proteomes" id="UP000190961">
    <property type="component" value="Unassembled WGS sequence"/>
</dbReference>
<keyword evidence="4" id="KW-1185">Reference proteome</keyword>
<dbReference type="GO" id="GO:0008810">
    <property type="term" value="F:cellulase activity"/>
    <property type="evidence" value="ECO:0007669"/>
    <property type="project" value="InterPro"/>
</dbReference>
<protein>
    <submittedName>
        <fullName evidence="3">Glycosyl hydrolase family 12</fullName>
    </submittedName>
</protein>
<dbReference type="Gene3D" id="2.60.120.180">
    <property type="match status" value="1"/>
</dbReference>
<organism evidence="3 4">
    <name type="scientific">Ohtaekwangia koreensis</name>
    <dbReference type="NCBI Taxonomy" id="688867"/>
    <lineage>
        <taxon>Bacteria</taxon>
        <taxon>Pseudomonadati</taxon>
        <taxon>Bacteroidota</taxon>
        <taxon>Cytophagia</taxon>
        <taxon>Cytophagales</taxon>
        <taxon>Fulvivirgaceae</taxon>
        <taxon>Ohtaekwangia</taxon>
    </lineage>
</organism>
<keyword evidence="2 3" id="KW-0378">Hydrolase</keyword>
<gene>
    <name evidence="3" type="ORF">SAMN05660236_4271</name>
</gene>
<sequence>MRKIFTFLFVASIILGCQDEDVQPSNSAEVLAAWGATGAWASWSNGGYTVYNNVWGQKAGPGPQSIWANSYSNWGVWANHPNTDGIKAYPNSTRYIGRTLSSLNSCTSSISITTPPGGAWTASFDVWDKAKQHEIMLWMNYTSNPNGSGNIKPISYNWNALGYPIPTHTNVSVGGHTWNVFRGYNGNNMVYSFLRTTKTNNATVNLKPIMDWVRARGWFGDITVGDVQFGYEITSSSGGLNYTTKNYSVSFN</sequence>
<dbReference type="InterPro" id="IPR013320">
    <property type="entry name" value="ConA-like_dom_sf"/>
</dbReference>
<dbReference type="Pfam" id="PF01670">
    <property type="entry name" value="Glyco_hydro_12"/>
    <property type="match status" value="1"/>
</dbReference>
<dbReference type="STRING" id="688867.SAMN05660236_4271"/>
<evidence type="ECO:0000256" key="1">
    <source>
        <dbReference type="ARBA" id="ARBA00005519"/>
    </source>
</evidence>
<name>A0A1T5M4S1_9BACT</name>
<reference evidence="3 4" key="1">
    <citation type="submission" date="2017-02" db="EMBL/GenBank/DDBJ databases">
        <authorList>
            <person name="Peterson S.W."/>
        </authorList>
    </citation>
    <scope>NUCLEOTIDE SEQUENCE [LARGE SCALE GENOMIC DNA]</scope>
    <source>
        <strain evidence="3 4">DSM 25262</strain>
    </source>
</reference>
<dbReference type="InterPro" id="IPR013319">
    <property type="entry name" value="GH11/12"/>
</dbReference>